<feature type="active site" description="Proton donor/acceptor" evidence="2">
    <location>
        <position position="83"/>
    </location>
</feature>
<dbReference type="GO" id="GO:0043456">
    <property type="term" value="P:regulation of pentose-phosphate shunt"/>
    <property type="evidence" value="ECO:0007669"/>
    <property type="project" value="TreeGrafter"/>
</dbReference>
<dbReference type="CDD" id="cd07067">
    <property type="entry name" value="HP_PGM_like"/>
    <property type="match status" value="1"/>
</dbReference>
<dbReference type="InterPro" id="IPR051695">
    <property type="entry name" value="Phosphoglycerate_Mutase"/>
</dbReference>
<evidence type="ECO:0000256" key="1">
    <source>
        <dbReference type="ARBA" id="ARBA00022801"/>
    </source>
</evidence>
<dbReference type="eggNOG" id="arCOG01991">
    <property type="taxonomic scope" value="Archaea"/>
</dbReference>
<name>H2C3G9_9CREN</name>
<dbReference type="Gene3D" id="3.40.50.1240">
    <property type="entry name" value="Phosphoglycerate mutase-like"/>
    <property type="match status" value="1"/>
</dbReference>
<dbReference type="InterPro" id="IPR029033">
    <property type="entry name" value="His_PPase_superfam"/>
</dbReference>
<dbReference type="GO" id="GO:0045820">
    <property type="term" value="P:negative regulation of glycolytic process"/>
    <property type="evidence" value="ECO:0007669"/>
    <property type="project" value="TreeGrafter"/>
</dbReference>
<proteinExistence type="predicted"/>
<accession>H2C3G9</accession>
<dbReference type="GO" id="GO:0005829">
    <property type="term" value="C:cytosol"/>
    <property type="evidence" value="ECO:0007669"/>
    <property type="project" value="TreeGrafter"/>
</dbReference>
<dbReference type="InterPro" id="IPR054929">
    <property type="entry name" value="dPGM_arch"/>
</dbReference>
<dbReference type="AlphaFoldDB" id="H2C3G9"/>
<protein>
    <submittedName>
        <fullName evidence="4">Fructose-2,6-bisphosphatase</fullName>
    </submittedName>
</protein>
<feature type="binding site" evidence="3">
    <location>
        <begin position="8"/>
        <end position="15"/>
    </location>
    <ligand>
        <name>substrate</name>
    </ligand>
</feature>
<organism evidence="4 5">
    <name type="scientific">Metallosphaera yellowstonensis MK1</name>
    <dbReference type="NCBI Taxonomy" id="671065"/>
    <lineage>
        <taxon>Archaea</taxon>
        <taxon>Thermoproteota</taxon>
        <taxon>Thermoprotei</taxon>
        <taxon>Sulfolobales</taxon>
        <taxon>Sulfolobaceae</taxon>
        <taxon>Metallosphaera</taxon>
    </lineage>
</organism>
<dbReference type="SMART" id="SM00855">
    <property type="entry name" value="PGAM"/>
    <property type="match status" value="1"/>
</dbReference>
<evidence type="ECO:0000313" key="4">
    <source>
        <dbReference type="EMBL" id="EHP70790.1"/>
    </source>
</evidence>
<keyword evidence="1" id="KW-0378">Hydrolase</keyword>
<feature type="active site" description="Tele-phosphohistidine intermediate" evidence="2">
    <location>
        <position position="9"/>
    </location>
</feature>
<dbReference type="Pfam" id="PF00300">
    <property type="entry name" value="His_Phos_1"/>
    <property type="match status" value="1"/>
</dbReference>
<dbReference type="EMBL" id="JH597761">
    <property type="protein sequence ID" value="EHP70790.1"/>
    <property type="molecule type" value="Genomic_DNA"/>
</dbReference>
<evidence type="ECO:0000256" key="2">
    <source>
        <dbReference type="PIRSR" id="PIRSR613078-1"/>
    </source>
</evidence>
<gene>
    <name evidence="4" type="ORF">MetMK1DRAFT_00012930</name>
</gene>
<dbReference type="STRING" id="671065.MetMK1DRAFT_00012930"/>
<dbReference type="InterPro" id="IPR013078">
    <property type="entry name" value="His_Pase_superF_clade-1"/>
</dbReference>
<dbReference type="SUPFAM" id="SSF53254">
    <property type="entry name" value="Phosphoglycerate mutase-like"/>
    <property type="match status" value="1"/>
</dbReference>
<dbReference type="HOGENOM" id="CLU_033323_9_3_2"/>
<dbReference type="PANTHER" id="PTHR46517:SF1">
    <property type="entry name" value="FRUCTOSE-2,6-BISPHOSPHATASE TIGAR"/>
    <property type="match status" value="1"/>
</dbReference>
<evidence type="ECO:0000313" key="5">
    <source>
        <dbReference type="Proteomes" id="UP000003980"/>
    </source>
</evidence>
<dbReference type="PANTHER" id="PTHR46517">
    <property type="entry name" value="FRUCTOSE-2,6-BISPHOSPHATASE TIGAR"/>
    <property type="match status" value="1"/>
</dbReference>
<dbReference type="NCBIfam" id="NF038349">
    <property type="entry name" value="dPGM_arch"/>
    <property type="match status" value="1"/>
</dbReference>
<dbReference type="InterPro" id="IPR001345">
    <property type="entry name" value="PG/BPGM_mutase_AS"/>
</dbReference>
<reference evidence="4 5" key="1">
    <citation type="submission" date="2012-01" db="EMBL/GenBank/DDBJ databases">
        <title>Improved High-Quality Draft sequence of Metallosphaera yellowstonensis MK1.</title>
        <authorList>
            <consortium name="US DOE Joint Genome Institute"/>
            <person name="Lucas S."/>
            <person name="Han J."/>
            <person name="Cheng J.-F."/>
            <person name="Goodwin L."/>
            <person name="Pitluck S."/>
            <person name="Peters L."/>
            <person name="Teshima H."/>
            <person name="Detter J.C."/>
            <person name="Han C."/>
            <person name="Tapia R."/>
            <person name="Land M."/>
            <person name="Hauser L."/>
            <person name="Kyrpides N."/>
            <person name="Kozubal M."/>
            <person name="Macur R.E."/>
            <person name="Jay Z."/>
            <person name="Inskeep W."/>
            <person name="Woyke T."/>
        </authorList>
    </citation>
    <scope>NUCLEOTIDE SEQUENCE [LARGE SCALE GENOMIC DNA]</scope>
    <source>
        <strain evidence="4 5">MK1</strain>
    </source>
</reference>
<evidence type="ECO:0000256" key="3">
    <source>
        <dbReference type="PIRSR" id="PIRSR613078-2"/>
    </source>
</evidence>
<dbReference type="Proteomes" id="UP000003980">
    <property type="component" value="Unassembled WGS sequence"/>
</dbReference>
<feature type="binding site" evidence="3">
    <location>
        <position position="59"/>
    </location>
    <ligand>
        <name>substrate</name>
    </ligand>
</feature>
<dbReference type="PROSITE" id="PS00175">
    <property type="entry name" value="PG_MUTASE"/>
    <property type="match status" value="1"/>
</dbReference>
<keyword evidence="5" id="KW-1185">Reference proteome</keyword>
<dbReference type="GO" id="GO:0004331">
    <property type="term" value="F:fructose-2,6-bisphosphate 2-phosphatase activity"/>
    <property type="evidence" value="ECO:0007669"/>
    <property type="project" value="TreeGrafter"/>
</dbReference>
<dbReference type="RefSeq" id="WP_009071616.1">
    <property type="nucleotide sequence ID" value="NZ_JH597761.1"/>
</dbReference>
<sequence>MVLVILVRHGQSVSNIQKILSHDTNNYPLTEEGREQAKRAAHELKKLRVDKIFTSPVMRAYQTAQLIGDELGLVPIIDERLRERWLGELNNRRFDPNDHWKLKIMRGQLEVRDLEPWESLKRRILEFLQSLPEGQVVVAVSHYDPIRAALGHILDLDDISAHGISVPNASFTFIERNSSNFKILSIGSPAISPQLLSKLNRYVIKAK</sequence>
<dbReference type="OrthoDB" id="304253at2157"/>